<evidence type="ECO:0000256" key="6">
    <source>
        <dbReference type="ARBA" id="ARBA00022842"/>
    </source>
</evidence>
<dbReference type="InterPro" id="IPR008586">
    <property type="entry name" value="DUF868_pln"/>
</dbReference>
<accession>A0A1S3BAZ9</accession>
<dbReference type="InterPro" id="IPR001932">
    <property type="entry name" value="PPM-type_phosphatase-like_dom"/>
</dbReference>
<dbReference type="Pfam" id="PF00481">
    <property type="entry name" value="PP2C"/>
    <property type="match status" value="1"/>
</dbReference>
<dbReference type="PROSITE" id="PS51746">
    <property type="entry name" value="PPM_2"/>
    <property type="match status" value="1"/>
</dbReference>
<evidence type="ECO:0000256" key="7">
    <source>
        <dbReference type="ARBA" id="ARBA00022912"/>
    </source>
</evidence>
<proteinExistence type="inferred from homology"/>
<comment type="cofactor">
    <cofactor evidence="1">
        <name>Mn(2+)</name>
        <dbReference type="ChEBI" id="CHEBI:29035"/>
    </cofactor>
</comment>
<dbReference type="Pfam" id="PF05910">
    <property type="entry name" value="DUF868"/>
    <property type="match status" value="1"/>
</dbReference>
<dbReference type="SMART" id="SM00332">
    <property type="entry name" value="PP2Cc"/>
    <property type="match status" value="1"/>
</dbReference>
<dbReference type="PROSITE" id="PS01032">
    <property type="entry name" value="PPM_1"/>
    <property type="match status" value="1"/>
</dbReference>
<dbReference type="GO" id="GO:0046872">
    <property type="term" value="F:metal ion binding"/>
    <property type="evidence" value="ECO:0007669"/>
    <property type="project" value="UniProtKB-KW"/>
</dbReference>
<dbReference type="SUPFAM" id="SSF81606">
    <property type="entry name" value="PP2C-like"/>
    <property type="match status" value="1"/>
</dbReference>
<feature type="domain" description="PPM-type phosphatase" evidence="11">
    <location>
        <begin position="106"/>
        <end position="456"/>
    </location>
</feature>
<dbReference type="Gramene" id="MELO3C010694.2.1">
    <property type="protein sequence ID" value="MELO3C010694.2.1"/>
    <property type="gene ID" value="MELO3C010694.2"/>
</dbReference>
<keyword evidence="6" id="KW-0460">Magnesium</keyword>
<evidence type="ECO:0000256" key="8">
    <source>
        <dbReference type="ARBA" id="ARBA00023211"/>
    </source>
</evidence>
<evidence type="ECO:0000256" key="10">
    <source>
        <dbReference type="SAM" id="MobiDB-lite"/>
    </source>
</evidence>
<keyword evidence="7 9" id="KW-0904">Protein phosphatase</keyword>
<dbReference type="PANTHER" id="PTHR31972:SF11">
    <property type="entry name" value="DUF868 DOMAIN-CONTAINING PROTEIN"/>
    <property type="match status" value="1"/>
</dbReference>
<evidence type="ECO:0000256" key="4">
    <source>
        <dbReference type="ARBA" id="ARBA00022723"/>
    </source>
</evidence>
<name>A0A1S3BAZ9_CUCME</name>
<sequence>MTVELSVETVIFNSSQLGGLELCVKKVFSSFPQIFHSRWTKKKMSGIDLRFSHSSCCLKRKRPPNIQIPTLLQPQEIHPHKLDQDATPPTHSFSSTGNAFADFADHVGVFSVKGKKRFMEDTHKIIPCLGHLNNAFFGVYDGHGGRKAAKFVADNLHNNILEGVANCMGSANKEDAVKAAFLKTDKDFLNLGLGSGVCCVTALIQGEEVIISNLGDCRAVLSRGGVAEAVTKDHRVEQEDERKRIENKGGYVEIHRGAWRVHGVLSASRSIGDAHLKDWVTAEPDSKVLLISGDLEFLVLATDGLWEKVENQETIDVVTQSRLMDQSFGLSKGSLRSIKHTCCSVNPSPSKVRKVSLVTQPKVGVGQSSICEKPTESCEEGEFDYACEIESPGSKSRRISLVRHKKMKIEFSPKENNDCCRKIPTSSRLVAACKELVDLALSRGSLDDITVMVIDLKYFRCKTMHDSIGIPACFSFGERASNDPGSVIRSGQSVFMSVYQTKIVGQCRLITVTWCKNLLLHGLSICVQGPEGNEQYQCKVEMKPWYFWRKQGSKHFEVEGRAVDVVWDLKSAKFNGETEPQSDYYVAVVCEEEVVLLIGDLKKDAFRKTGCRPALIEPTLVSKKEHVFGKKMFSTRIQFHEKGKLHTISIEFINVNNTNPSLSDSFDPELEMRIDGQPAIKIKHLHWKFRGNESILISRTRLEVYWDVHDWLFGSGPRYGLFIFRPISSWSESPSSSLPSTSPTPPPTSSLTSTTGMSIREVISTSGEVEHAAGSSKFCLFLYAWKIE</sequence>
<comment type="cofactor">
    <cofactor evidence="2">
        <name>Mg(2+)</name>
        <dbReference type="ChEBI" id="CHEBI:18420"/>
    </cofactor>
</comment>
<evidence type="ECO:0000256" key="3">
    <source>
        <dbReference type="ARBA" id="ARBA00013081"/>
    </source>
</evidence>
<keyword evidence="5 9" id="KW-0378">Hydrolase</keyword>
<dbReference type="eggNOG" id="KOG0698">
    <property type="taxonomic scope" value="Eukaryota"/>
</dbReference>
<comment type="similarity">
    <text evidence="9">Belongs to the PP2C family.</text>
</comment>
<dbReference type="Gene3D" id="3.60.40.10">
    <property type="entry name" value="PPM-type phosphatase domain"/>
    <property type="match status" value="1"/>
</dbReference>
<protein>
    <recommendedName>
        <fullName evidence="3">protein-serine/threonine phosphatase</fullName>
        <ecNumber evidence="3">3.1.3.16</ecNumber>
    </recommendedName>
</protein>
<evidence type="ECO:0000256" key="2">
    <source>
        <dbReference type="ARBA" id="ARBA00001946"/>
    </source>
</evidence>
<evidence type="ECO:0000256" key="9">
    <source>
        <dbReference type="RuleBase" id="RU003465"/>
    </source>
</evidence>
<dbReference type="PANTHER" id="PTHR31972">
    <property type="entry name" value="EXPRESSED PROTEIN"/>
    <property type="match status" value="1"/>
</dbReference>
<reference evidence="12" key="1">
    <citation type="submission" date="2023-03" db="UniProtKB">
        <authorList>
            <consortium name="EnsemblPlants"/>
        </authorList>
    </citation>
    <scope>IDENTIFICATION</scope>
</reference>
<gene>
    <name evidence="12" type="primary">103487722</name>
</gene>
<organism evidence="12">
    <name type="scientific">Cucumis melo</name>
    <name type="common">Muskmelon</name>
    <dbReference type="NCBI Taxonomy" id="3656"/>
    <lineage>
        <taxon>Eukaryota</taxon>
        <taxon>Viridiplantae</taxon>
        <taxon>Streptophyta</taxon>
        <taxon>Embryophyta</taxon>
        <taxon>Tracheophyta</taxon>
        <taxon>Spermatophyta</taxon>
        <taxon>Magnoliopsida</taxon>
        <taxon>eudicotyledons</taxon>
        <taxon>Gunneridae</taxon>
        <taxon>Pentapetalae</taxon>
        <taxon>rosids</taxon>
        <taxon>fabids</taxon>
        <taxon>Cucurbitales</taxon>
        <taxon>Cucurbitaceae</taxon>
        <taxon>Benincaseae</taxon>
        <taxon>Cucumis</taxon>
    </lineage>
</organism>
<evidence type="ECO:0000259" key="11">
    <source>
        <dbReference type="PROSITE" id="PS51746"/>
    </source>
</evidence>
<feature type="region of interest" description="Disordered" evidence="10">
    <location>
        <begin position="735"/>
        <end position="755"/>
    </location>
</feature>
<keyword evidence="4" id="KW-0479">Metal-binding</keyword>
<evidence type="ECO:0000256" key="5">
    <source>
        <dbReference type="ARBA" id="ARBA00022801"/>
    </source>
</evidence>
<dbReference type="EC" id="3.1.3.16" evidence="3"/>
<dbReference type="EnsemblPlants" id="MELO3C010694.2.1">
    <property type="protein sequence ID" value="MELO3C010694.2.1"/>
    <property type="gene ID" value="MELO3C010694.2"/>
</dbReference>
<evidence type="ECO:0000256" key="1">
    <source>
        <dbReference type="ARBA" id="ARBA00001936"/>
    </source>
</evidence>
<dbReference type="InterPro" id="IPR036457">
    <property type="entry name" value="PPM-type-like_dom_sf"/>
</dbReference>
<dbReference type="InterPro" id="IPR000222">
    <property type="entry name" value="PP2C_BS"/>
</dbReference>
<evidence type="ECO:0000313" key="12">
    <source>
        <dbReference type="EnsemblPlants" id="MELO3C010694.2.1"/>
    </source>
</evidence>
<dbReference type="AlphaFoldDB" id="A0A1S3BAZ9"/>
<dbReference type="CDD" id="cd00143">
    <property type="entry name" value="PP2Cc"/>
    <property type="match status" value="1"/>
</dbReference>
<keyword evidence="8" id="KW-0464">Manganese</keyword>
<dbReference type="GO" id="GO:0004722">
    <property type="term" value="F:protein serine/threonine phosphatase activity"/>
    <property type="evidence" value="ECO:0007669"/>
    <property type="project" value="UniProtKB-EC"/>
</dbReference>